<dbReference type="GO" id="GO:0005886">
    <property type="term" value="C:plasma membrane"/>
    <property type="evidence" value="ECO:0007669"/>
    <property type="project" value="TreeGrafter"/>
</dbReference>
<dbReference type="GO" id="GO:1902201">
    <property type="term" value="P:negative regulation of bacterial-type flagellum-dependent cell motility"/>
    <property type="evidence" value="ECO:0007669"/>
    <property type="project" value="TreeGrafter"/>
</dbReference>
<accession>A0A518IWN4</accession>
<keyword evidence="6" id="KW-0808">Transferase</keyword>
<dbReference type="AlphaFoldDB" id="A0A518IWN4"/>
<dbReference type="Proteomes" id="UP000316770">
    <property type="component" value="Chromosome"/>
</dbReference>
<dbReference type="SUPFAM" id="SSF55073">
    <property type="entry name" value="Nucleotide cyclase"/>
    <property type="match status" value="1"/>
</dbReference>
<sequence length="300" mass="33016">MLLHRMLQHAPTNGFEVCVCKTAEAAIDRLGDHQYDGLIINLDHEDQDPFEVLLRIRNLDPRLAILGITDRSDESFGLRMVECGAQDVIAKEMLNGQLLYRAMRYGIARQRQISCLKTAAHTDALTGLGNRRALDQALDQAVADFAVDRQPFGFLILDVDNFKQFNDQHGHRAGDYVLSQLGSLLRTAVTGNDLCSRYGGEEFAILIPATSTAKAVAKMKDLLQRIAEHFVEFEGTQYRVTSSAGLTISRPNDTVGSIIERADIALYRAKSDGRNRGDLNLPSSAAVPLSCETIAGGNQK</sequence>
<evidence type="ECO:0000256" key="1">
    <source>
        <dbReference type="ARBA" id="ARBA00012528"/>
    </source>
</evidence>
<evidence type="ECO:0000256" key="3">
    <source>
        <dbReference type="PROSITE-ProRule" id="PRU00169"/>
    </source>
</evidence>
<evidence type="ECO:0000313" key="7">
    <source>
        <dbReference type="Proteomes" id="UP000316770"/>
    </source>
</evidence>
<dbReference type="PANTHER" id="PTHR45138:SF9">
    <property type="entry name" value="DIGUANYLATE CYCLASE DGCM-RELATED"/>
    <property type="match status" value="1"/>
</dbReference>
<protein>
    <recommendedName>
        <fullName evidence="1">diguanylate cyclase</fullName>
        <ecNumber evidence="1">2.7.7.65</ecNumber>
    </recommendedName>
</protein>
<dbReference type="PROSITE" id="PS50887">
    <property type="entry name" value="GGDEF"/>
    <property type="match status" value="1"/>
</dbReference>
<comment type="catalytic activity">
    <reaction evidence="2">
        <text>2 GTP = 3',3'-c-di-GMP + 2 diphosphate</text>
        <dbReference type="Rhea" id="RHEA:24898"/>
        <dbReference type="ChEBI" id="CHEBI:33019"/>
        <dbReference type="ChEBI" id="CHEBI:37565"/>
        <dbReference type="ChEBI" id="CHEBI:58805"/>
        <dbReference type="EC" id="2.7.7.65"/>
    </reaction>
</comment>
<dbReference type="InterPro" id="IPR011006">
    <property type="entry name" value="CheY-like_superfamily"/>
</dbReference>
<dbReference type="InterPro" id="IPR043128">
    <property type="entry name" value="Rev_trsase/Diguanyl_cyclase"/>
</dbReference>
<evidence type="ECO:0000256" key="2">
    <source>
        <dbReference type="ARBA" id="ARBA00034247"/>
    </source>
</evidence>
<dbReference type="CDD" id="cd01949">
    <property type="entry name" value="GGDEF"/>
    <property type="match status" value="1"/>
</dbReference>
<keyword evidence="6" id="KW-0548">Nucleotidyltransferase</keyword>
<dbReference type="InterPro" id="IPR000160">
    <property type="entry name" value="GGDEF_dom"/>
</dbReference>
<dbReference type="SMART" id="SM00267">
    <property type="entry name" value="GGDEF"/>
    <property type="match status" value="1"/>
</dbReference>
<keyword evidence="7" id="KW-1185">Reference proteome</keyword>
<feature type="domain" description="GGDEF" evidence="5">
    <location>
        <begin position="150"/>
        <end position="282"/>
    </location>
</feature>
<dbReference type="Pfam" id="PF00990">
    <property type="entry name" value="GGDEF"/>
    <property type="match status" value="1"/>
</dbReference>
<dbReference type="SUPFAM" id="SSF52172">
    <property type="entry name" value="CheY-like"/>
    <property type="match status" value="1"/>
</dbReference>
<dbReference type="InterPro" id="IPR029787">
    <property type="entry name" value="Nucleotide_cyclase"/>
</dbReference>
<dbReference type="GO" id="GO:0000160">
    <property type="term" value="P:phosphorelay signal transduction system"/>
    <property type="evidence" value="ECO:0007669"/>
    <property type="project" value="InterPro"/>
</dbReference>
<dbReference type="InterPro" id="IPR050469">
    <property type="entry name" value="Diguanylate_Cyclase"/>
</dbReference>
<organism evidence="6 7">
    <name type="scientific">Rosistilla oblonga</name>
    <dbReference type="NCBI Taxonomy" id="2527990"/>
    <lineage>
        <taxon>Bacteria</taxon>
        <taxon>Pseudomonadati</taxon>
        <taxon>Planctomycetota</taxon>
        <taxon>Planctomycetia</taxon>
        <taxon>Pirellulales</taxon>
        <taxon>Pirellulaceae</taxon>
        <taxon>Rosistilla</taxon>
    </lineage>
</organism>
<dbReference type="FunFam" id="3.30.70.270:FF:000001">
    <property type="entry name" value="Diguanylate cyclase domain protein"/>
    <property type="match status" value="1"/>
</dbReference>
<dbReference type="EMBL" id="CP036318">
    <property type="protein sequence ID" value="QDV57486.1"/>
    <property type="molecule type" value="Genomic_DNA"/>
</dbReference>
<evidence type="ECO:0000259" key="5">
    <source>
        <dbReference type="PROSITE" id="PS50887"/>
    </source>
</evidence>
<dbReference type="Pfam" id="PF00072">
    <property type="entry name" value="Response_reg"/>
    <property type="match status" value="1"/>
</dbReference>
<dbReference type="GO" id="GO:0043709">
    <property type="term" value="P:cell adhesion involved in single-species biofilm formation"/>
    <property type="evidence" value="ECO:0007669"/>
    <property type="project" value="TreeGrafter"/>
</dbReference>
<dbReference type="NCBIfam" id="TIGR00254">
    <property type="entry name" value="GGDEF"/>
    <property type="match status" value="1"/>
</dbReference>
<dbReference type="InterPro" id="IPR001789">
    <property type="entry name" value="Sig_transdc_resp-reg_receiver"/>
</dbReference>
<name>A0A518IWN4_9BACT</name>
<dbReference type="GO" id="GO:0052621">
    <property type="term" value="F:diguanylate cyclase activity"/>
    <property type="evidence" value="ECO:0007669"/>
    <property type="project" value="UniProtKB-EC"/>
</dbReference>
<feature type="domain" description="Response regulatory" evidence="4">
    <location>
        <begin position="1"/>
        <end position="106"/>
    </location>
</feature>
<dbReference type="Gene3D" id="3.30.70.270">
    <property type="match status" value="1"/>
</dbReference>
<comment type="caution">
    <text evidence="3">Lacks conserved residue(s) required for the propagation of feature annotation.</text>
</comment>
<dbReference type="PANTHER" id="PTHR45138">
    <property type="entry name" value="REGULATORY COMPONENTS OF SENSORY TRANSDUCTION SYSTEM"/>
    <property type="match status" value="1"/>
</dbReference>
<dbReference type="PROSITE" id="PS50110">
    <property type="entry name" value="RESPONSE_REGULATORY"/>
    <property type="match status" value="1"/>
</dbReference>
<dbReference type="Gene3D" id="3.40.50.2300">
    <property type="match status" value="1"/>
</dbReference>
<evidence type="ECO:0000259" key="4">
    <source>
        <dbReference type="PROSITE" id="PS50110"/>
    </source>
</evidence>
<gene>
    <name evidence="6" type="primary">ydaM_2</name>
    <name evidence="6" type="ORF">Mal33_34960</name>
</gene>
<dbReference type="EC" id="2.7.7.65" evidence="1"/>
<proteinExistence type="predicted"/>
<evidence type="ECO:0000313" key="6">
    <source>
        <dbReference type="EMBL" id="QDV57486.1"/>
    </source>
</evidence>
<reference evidence="6 7" key="1">
    <citation type="submission" date="2019-02" db="EMBL/GenBank/DDBJ databases">
        <title>Deep-cultivation of Planctomycetes and their phenomic and genomic characterization uncovers novel biology.</title>
        <authorList>
            <person name="Wiegand S."/>
            <person name="Jogler M."/>
            <person name="Boedeker C."/>
            <person name="Pinto D."/>
            <person name="Vollmers J."/>
            <person name="Rivas-Marin E."/>
            <person name="Kohn T."/>
            <person name="Peeters S.H."/>
            <person name="Heuer A."/>
            <person name="Rast P."/>
            <person name="Oberbeckmann S."/>
            <person name="Bunk B."/>
            <person name="Jeske O."/>
            <person name="Meyerdierks A."/>
            <person name="Storesund J.E."/>
            <person name="Kallscheuer N."/>
            <person name="Luecker S."/>
            <person name="Lage O.M."/>
            <person name="Pohl T."/>
            <person name="Merkel B.J."/>
            <person name="Hornburger P."/>
            <person name="Mueller R.-W."/>
            <person name="Bruemmer F."/>
            <person name="Labrenz M."/>
            <person name="Spormann A.M."/>
            <person name="Op den Camp H."/>
            <person name="Overmann J."/>
            <person name="Amann R."/>
            <person name="Jetten M.S.M."/>
            <person name="Mascher T."/>
            <person name="Medema M.H."/>
            <person name="Devos D.P."/>
            <person name="Kaster A.-K."/>
            <person name="Ovreas L."/>
            <person name="Rohde M."/>
            <person name="Galperin M.Y."/>
            <person name="Jogler C."/>
        </authorList>
    </citation>
    <scope>NUCLEOTIDE SEQUENCE [LARGE SCALE GENOMIC DNA]</scope>
    <source>
        <strain evidence="6 7">Mal33</strain>
    </source>
</reference>
<dbReference type="CDD" id="cd00156">
    <property type="entry name" value="REC"/>
    <property type="match status" value="1"/>
</dbReference>